<feature type="region of interest" description="Disordered" evidence="1">
    <location>
        <begin position="302"/>
        <end position="322"/>
    </location>
</feature>
<keyword evidence="3" id="KW-1185">Reference proteome</keyword>
<accession>A0A9N9U3Z2</accession>
<feature type="compositionally biased region" description="Polar residues" evidence="1">
    <location>
        <begin position="17"/>
        <end position="27"/>
    </location>
</feature>
<comment type="caution">
    <text evidence="2">The sequence shown here is derived from an EMBL/GenBank/DDBJ whole genome shotgun (WGS) entry which is preliminary data.</text>
</comment>
<dbReference type="AlphaFoldDB" id="A0A9N9U3Z2"/>
<reference evidence="3" key="1">
    <citation type="submission" date="2019-06" db="EMBL/GenBank/DDBJ databases">
        <authorList>
            <person name="Broberg M."/>
        </authorList>
    </citation>
    <scope>NUCLEOTIDE SEQUENCE [LARGE SCALE GENOMIC DNA]</scope>
</reference>
<protein>
    <submittedName>
        <fullName evidence="2">Uncharacterized protein</fullName>
    </submittedName>
</protein>
<evidence type="ECO:0000313" key="3">
    <source>
        <dbReference type="Proteomes" id="UP000754883"/>
    </source>
</evidence>
<evidence type="ECO:0000313" key="2">
    <source>
        <dbReference type="EMBL" id="CAG9972435.1"/>
    </source>
</evidence>
<feature type="compositionally biased region" description="Basic and acidic residues" evidence="1">
    <location>
        <begin position="302"/>
        <end position="314"/>
    </location>
</feature>
<name>A0A9N9U3Z2_9HYPO</name>
<sequence length="322" mass="35367">MILAVARSVEGEEDTASAESSDVLGQSGNSGGVKYAEQSVSDPRVRGFSRDEGRWSGSSLTTVGCRLKLTTLESTDQKGVSLAVVRTRLEPGNGFQRTRFERRPIDRVEKIHPYSRVLRSAFTGPINAKTSWELPRLQVRGSSFPLTTIPPCLSLPLLPPLPRHPSIIPLHPPQSSLDQDLLIHPIHLGINHARRTYRRLRQLLPPPILLLLLRLPRKERRYLHPAVHEPVPAEQAAVARPVPEAPPEADAVLPAEDELPAHLADGEVQQGRAAGFAGEAGGAAQDLRRAGRQAEAECACEEVGRRGGGHDRQRWTTKKWRG</sequence>
<evidence type="ECO:0000256" key="1">
    <source>
        <dbReference type="SAM" id="MobiDB-lite"/>
    </source>
</evidence>
<reference evidence="2 3" key="2">
    <citation type="submission" date="2021-10" db="EMBL/GenBank/DDBJ databases">
        <authorList>
            <person name="Piombo E."/>
        </authorList>
    </citation>
    <scope>NUCLEOTIDE SEQUENCE [LARGE SCALE GENOMIC DNA]</scope>
</reference>
<dbReference type="EMBL" id="CABFNO020001240">
    <property type="protein sequence ID" value="CAG9972435.1"/>
    <property type="molecule type" value="Genomic_DNA"/>
</dbReference>
<dbReference type="Proteomes" id="UP000754883">
    <property type="component" value="Unassembled WGS sequence"/>
</dbReference>
<gene>
    <name evidence="2" type="ORF">CBYS24578_00001016</name>
</gene>
<feature type="compositionally biased region" description="Basic and acidic residues" evidence="1">
    <location>
        <begin position="43"/>
        <end position="54"/>
    </location>
</feature>
<feature type="region of interest" description="Disordered" evidence="1">
    <location>
        <begin position="1"/>
        <end position="56"/>
    </location>
</feature>
<organism evidence="2 3">
    <name type="scientific">Clonostachys byssicola</name>
    <dbReference type="NCBI Taxonomy" id="160290"/>
    <lineage>
        <taxon>Eukaryota</taxon>
        <taxon>Fungi</taxon>
        <taxon>Dikarya</taxon>
        <taxon>Ascomycota</taxon>
        <taxon>Pezizomycotina</taxon>
        <taxon>Sordariomycetes</taxon>
        <taxon>Hypocreomycetidae</taxon>
        <taxon>Hypocreales</taxon>
        <taxon>Bionectriaceae</taxon>
        <taxon>Clonostachys</taxon>
    </lineage>
</organism>
<proteinExistence type="predicted"/>